<sequence length="275" mass="31280">MSDQNILELQQFKESQDRMRSRQSSKKRQYGLLKKAEQFRKIANLDVAMILFDPISQQYCTYRSRDDESWPPSITEITKLSNSVNYLPEDFELKESTATAVDENIHTGKKRRHKIPDISLKRKKLKVSDTEYRPKSSLQHHEKIEPSHESSPLAPESLVDGFNELIKEDTTAALIVSSDIPPLILGSSSENLNDPTHDLSSAMLVPEDKLEYSKRPSPDPVAKTSLFQSSVDPNSSTIHCTTQENPEDFSSISTKPIPMPRLPLFLRDRFFTSST</sequence>
<dbReference type="SUPFAM" id="SSF55455">
    <property type="entry name" value="SRF-like"/>
    <property type="match status" value="1"/>
</dbReference>
<feature type="region of interest" description="Disordered" evidence="1">
    <location>
        <begin position="211"/>
        <end position="255"/>
    </location>
</feature>
<evidence type="ECO:0000313" key="2">
    <source>
        <dbReference type="EMBL" id="TGO07231.1"/>
    </source>
</evidence>
<reference evidence="2 3" key="1">
    <citation type="submission" date="2017-12" db="EMBL/GenBank/DDBJ databases">
        <title>Comparative genomics of Botrytis spp.</title>
        <authorList>
            <person name="Valero-Jimenez C.A."/>
            <person name="Tapia P."/>
            <person name="Veloso J."/>
            <person name="Silva-Moreno E."/>
            <person name="Staats M."/>
            <person name="Valdes J.H."/>
            <person name="Van Kan J.A.L."/>
        </authorList>
    </citation>
    <scope>NUCLEOTIDE SEQUENCE [LARGE SCALE GENOMIC DNA]</scope>
    <source>
        <strain evidence="2 3">Bt9001</strain>
    </source>
</reference>
<gene>
    <name evidence="2" type="ORF">BTUL_0306g00090</name>
</gene>
<proteinExistence type="predicted"/>
<dbReference type="GO" id="GO:0045944">
    <property type="term" value="P:positive regulation of transcription by RNA polymerase II"/>
    <property type="evidence" value="ECO:0007669"/>
    <property type="project" value="UniProtKB-ARBA"/>
</dbReference>
<keyword evidence="3" id="KW-1185">Reference proteome</keyword>
<feature type="compositionally biased region" description="Polar residues" evidence="1">
    <location>
        <begin position="225"/>
        <end position="254"/>
    </location>
</feature>
<name>A0A4Z1ECX4_9HELO</name>
<dbReference type="GO" id="GO:0046983">
    <property type="term" value="F:protein dimerization activity"/>
    <property type="evidence" value="ECO:0007669"/>
    <property type="project" value="InterPro"/>
</dbReference>
<protein>
    <submittedName>
        <fullName evidence="2">Uncharacterized protein</fullName>
    </submittedName>
</protein>
<feature type="region of interest" description="Disordered" evidence="1">
    <location>
        <begin position="129"/>
        <end position="156"/>
    </location>
</feature>
<evidence type="ECO:0000313" key="3">
    <source>
        <dbReference type="Proteomes" id="UP000297777"/>
    </source>
</evidence>
<dbReference type="EMBL" id="PQXH01000304">
    <property type="protein sequence ID" value="TGO07231.1"/>
    <property type="molecule type" value="Genomic_DNA"/>
</dbReference>
<feature type="compositionally biased region" description="Basic and acidic residues" evidence="1">
    <location>
        <begin position="129"/>
        <end position="148"/>
    </location>
</feature>
<dbReference type="AlphaFoldDB" id="A0A4Z1ECX4"/>
<evidence type="ECO:0000256" key="1">
    <source>
        <dbReference type="SAM" id="MobiDB-lite"/>
    </source>
</evidence>
<dbReference type="Proteomes" id="UP000297777">
    <property type="component" value="Unassembled WGS sequence"/>
</dbReference>
<accession>A0A4Z1ECX4</accession>
<dbReference type="OrthoDB" id="3512806at2759"/>
<organism evidence="2 3">
    <name type="scientific">Botrytis tulipae</name>
    <dbReference type="NCBI Taxonomy" id="87230"/>
    <lineage>
        <taxon>Eukaryota</taxon>
        <taxon>Fungi</taxon>
        <taxon>Dikarya</taxon>
        <taxon>Ascomycota</taxon>
        <taxon>Pezizomycotina</taxon>
        <taxon>Leotiomycetes</taxon>
        <taxon>Helotiales</taxon>
        <taxon>Sclerotiniaceae</taxon>
        <taxon>Botrytis</taxon>
    </lineage>
</organism>
<comment type="caution">
    <text evidence="2">The sequence shown here is derived from an EMBL/GenBank/DDBJ whole genome shotgun (WGS) entry which is preliminary data.</text>
</comment>
<dbReference type="InterPro" id="IPR036879">
    <property type="entry name" value="TF_MADSbox_sf"/>
</dbReference>
<dbReference type="GO" id="GO:0003677">
    <property type="term" value="F:DNA binding"/>
    <property type="evidence" value="ECO:0007669"/>
    <property type="project" value="InterPro"/>
</dbReference>